<gene>
    <name evidence="1" type="ORF">ACFQ2E_01100</name>
</gene>
<comment type="caution">
    <text evidence="1">The sequence shown here is derived from an EMBL/GenBank/DDBJ whole genome shotgun (WGS) entry which is preliminary data.</text>
</comment>
<accession>A0ABW3R7S2</accession>
<dbReference type="EMBL" id="JBHTLJ010000001">
    <property type="protein sequence ID" value="MFD1160992.1"/>
    <property type="molecule type" value="Genomic_DNA"/>
</dbReference>
<dbReference type="PANTHER" id="PTHR13812">
    <property type="entry name" value="KETIMINE REDUCTASE MU-CRYSTALLIN"/>
    <property type="match status" value="1"/>
</dbReference>
<dbReference type="Proteomes" id="UP001597163">
    <property type="component" value="Unassembled WGS sequence"/>
</dbReference>
<dbReference type="Gene3D" id="3.40.50.720">
    <property type="entry name" value="NAD(P)-binding Rossmann-like Domain"/>
    <property type="match status" value="1"/>
</dbReference>
<reference evidence="2" key="1">
    <citation type="journal article" date="2019" name="Int. J. Syst. Evol. Microbiol.">
        <title>The Global Catalogue of Microorganisms (GCM) 10K type strain sequencing project: providing services to taxonomists for standard genome sequencing and annotation.</title>
        <authorList>
            <consortium name="The Broad Institute Genomics Platform"/>
            <consortium name="The Broad Institute Genome Sequencing Center for Infectious Disease"/>
            <person name="Wu L."/>
            <person name="Ma J."/>
        </authorList>
    </citation>
    <scope>NUCLEOTIDE SEQUENCE [LARGE SCALE GENOMIC DNA]</scope>
    <source>
        <strain evidence="2">CCUG 63246</strain>
    </source>
</reference>
<dbReference type="InterPro" id="IPR003462">
    <property type="entry name" value="ODC_Mu_crystall"/>
</dbReference>
<dbReference type="Pfam" id="PF02423">
    <property type="entry name" value="OCD_Mu_crystall"/>
    <property type="match status" value="1"/>
</dbReference>
<dbReference type="SUPFAM" id="SSF51735">
    <property type="entry name" value="NAD(P)-binding Rossmann-fold domains"/>
    <property type="match status" value="1"/>
</dbReference>
<dbReference type="InterPro" id="IPR023401">
    <property type="entry name" value="ODC_N"/>
</dbReference>
<evidence type="ECO:0000313" key="2">
    <source>
        <dbReference type="Proteomes" id="UP001597163"/>
    </source>
</evidence>
<dbReference type="PIRSF" id="PIRSF001439">
    <property type="entry name" value="CryM"/>
    <property type="match status" value="1"/>
</dbReference>
<name>A0ABW3R7S2_9FLAO</name>
<dbReference type="InterPro" id="IPR036291">
    <property type="entry name" value="NAD(P)-bd_dom_sf"/>
</dbReference>
<dbReference type="Gene3D" id="3.30.1780.10">
    <property type="entry name" value="ornithine cyclodeaminase, domain 1"/>
    <property type="match status" value="1"/>
</dbReference>
<dbReference type="PANTHER" id="PTHR13812:SF19">
    <property type="entry name" value="KETIMINE REDUCTASE MU-CRYSTALLIN"/>
    <property type="match status" value="1"/>
</dbReference>
<dbReference type="NCBIfam" id="NF004793">
    <property type="entry name" value="PRK06141.1"/>
    <property type="match status" value="1"/>
</dbReference>
<keyword evidence="2" id="KW-1185">Reference proteome</keyword>
<dbReference type="RefSeq" id="WP_311935262.1">
    <property type="nucleotide sequence ID" value="NZ_JAVSCK010000001.1"/>
</dbReference>
<organism evidence="1 2">
    <name type="scientific">Hwangdonia seohaensis</name>
    <dbReference type="NCBI Taxonomy" id="1240727"/>
    <lineage>
        <taxon>Bacteria</taxon>
        <taxon>Pseudomonadati</taxon>
        <taxon>Bacteroidota</taxon>
        <taxon>Flavobacteriia</taxon>
        <taxon>Flavobacteriales</taxon>
        <taxon>Flavobacteriaceae</taxon>
        <taxon>Hwangdonia</taxon>
    </lineage>
</organism>
<proteinExistence type="predicted"/>
<protein>
    <submittedName>
        <fullName evidence="1">Ornithine cyclodeaminase family protein</fullName>
    </submittedName>
</protein>
<sequence>MENILQIDTDFIENNTVFSELIEALKKGFCNDNTMIPMRHHHDFPNPEVNADSTLLLMPAWNPSKDAGVKIVTVSPENGQFNLPSIQGTYIYFDAVKGSIKAILEAKSLTVKRTAAASALASSFLSRKDSKSMLMIGTGALSINLIKAHAAVRPIKQVFIWGRNLEKAQAIASSLKNENFSVHAIETIEEKIAEVDIISSATLSKTPLVFGKYLNAGQHIDLVGAYKKDMREADDETISKASVFIDTFQGGLKESGDIVIPLENGVLNKEAIKADLFQLCSNKKNGRTSEKEITVFKSVGHALEDLVAAGYYFNKFKNE</sequence>
<evidence type="ECO:0000313" key="1">
    <source>
        <dbReference type="EMBL" id="MFD1160992.1"/>
    </source>
</evidence>